<organism evidence="2">
    <name type="scientific">Leptolyngbya sp. NK1-12</name>
    <dbReference type="NCBI Taxonomy" id="2547451"/>
    <lineage>
        <taxon>Bacteria</taxon>
        <taxon>Bacillati</taxon>
        <taxon>Cyanobacteriota</taxon>
        <taxon>Cyanophyceae</taxon>
        <taxon>Leptolyngbyales</taxon>
        <taxon>Leptolyngbyaceae</taxon>
        <taxon>Leptolyngbya group</taxon>
        <taxon>Leptolyngbya</taxon>
    </lineage>
</organism>
<sequence>MSDLITQAQPPLEFIPPAFNPLVYQVARWLLPLWTRWRVQIVDVKVHHAERLVELYRQFQVGEIRFMMAFRHPSVNDPFGLFQLLARCIPQVAKQQGVKLDLPTHAHFIYDRGIPLWAGKPVGWLLSQLGGTPIRRGRVDLPGLRSIRQLFTDGRFPMAAAPEGATNGHAEIVSPIEPGIAQFGFWCVEDLHKANRDQEVLIVPIGIRYYYVAPPWDAIAQLLTQLEADCGLTAPTAADLPEITGVPSTVSPQQLLLYRRLLRLSEHLLTVMEDFYSRFYHQNLKIPVTEAESPLSVNDAIAARLQRLMNAALSVAEQYFGLQPKGTVTDRCRRLEQAGWEWIYREDLDNLAQLPPAARGLADRIAEESALRLWHMRLVETFVSVTGRYILEKPSVDRLAETLLLVWDTVTRLKGKDPTKRPRLGPQRVEITIDQPISVTARRAAHQTNRRQAVAELTQDLQTALEKMVLDGSPSASARSVPSEL</sequence>
<dbReference type="GO" id="GO:0016746">
    <property type="term" value="F:acyltransferase activity"/>
    <property type="evidence" value="ECO:0007669"/>
    <property type="project" value="UniProtKB-KW"/>
</dbReference>
<proteinExistence type="predicted"/>
<evidence type="ECO:0000313" key="2">
    <source>
        <dbReference type="EMBL" id="WNZ23983.1"/>
    </source>
</evidence>
<dbReference type="SUPFAM" id="SSF69593">
    <property type="entry name" value="Glycerol-3-phosphate (1)-acyltransferase"/>
    <property type="match status" value="1"/>
</dbReference>
<evidence type="ECO:0000259" key="1">
    <source>
        <dbReference type="SMART" id="SM00563"/>
    </source>
</evidence>
<accession>A0AA96WF08</accession>
<name>A0AA96WF08_9CYAN</name>
<feature type="domain" description="Phospholipid/glycerol acyltransferase" evidence="1">
    <location>
        <begin position="66"/>
        <end position="210"/>
    </location>
</feature>
<protein>
    <submittedName>
        <fullName evidence="2">1-acyl-sn-glycerol-3-phosphate acyltransferase</fullName>
    </submittedName>
</protein>
<dbReference type="EMBL" id="CP053586">
    <property type="protein sequence ID" value="WNZ23983.1"/>
    <property type="molecule type" value="Genomic_DNA"/>
</dbReference>
<keyword evidence="2" id="KW-0012">Acyltransferase</keyword>
<gene>
    <name evidence="2" type="ORF">HJG54_14710</name>
</gene>
<dbReference type="AlphaFoldDB" id="A0AA96WF08"/>
<dbReference type="SMART" id="SM00563">
    <property type="entry name" value="PlsC"/>
    <property type="match status" value="1"/>
</dbReference>
<dbReference type="InterPro" id="IPR002123">
    <property type="entry name" value="Plipid/glycerol_acylTrfase"/>
</dbReference>
<reference evidence="2" key="1">
    <citation type="submission" date="2020-05" db="EMBL/GenBank/DDBJ databases">
        <authorList>
            <person name="Zhu T."/>
            <person name="Keshari N."/>
            <person name="Lu X."/>
        </authorList>
    </citation>
    <scope>NUCLEOTIDE SEQUENCE</scope>
    <source>
        <strain evidence="2">NK1-12</strain>
    </source>
</reference>
<dbReference type="RefSeq" id="WP_316429528.1">
    <property type="nucleotide sequence ID" value="NZ_CP053586.1"/>
</dbReference>
<keyword evidence="2" id="KW-0808">Transferase</keyword>